<dbReference type="InterPro" id="IPR017938">
    <property type="entry name" value="Riboflavin_synthase-like_b-brl"/>
</dbReference>
<dbReference type="InterPro" id="IPR036010">
    <property type="entry name" value="2Fe-2S_ferredoxin-like_sf"/>
</dbReference>
<dbReference type="PANTHER" id="PTHR30212">
    <property type="entry name" value="PROTEIN YIIM"/>
    <property type="match status" value="1"/>
</dbReference>
<dbReference type="InterPro" id="IPR005302">
    <property type="entry name" value="MoCF_Sase_C"/>
</dbReference>
<dbReference type="Gene3D" id="3.10.20.30">
    <property type="match status" value="1"/>
</dbReference>
<dbReference type="InterPro" id="IPR017927">
    <property type="entry name" value="FAD-bd_FR_type"/>
</dbReference>
<dbReference type="Gene3D" id="2.40.30.10">
    <property type="entry name" value="Translation factors"/>
    <property type="match status" value="1"/>
</dbReference>
<dbReference type="GO" id="GO:0030170">
    <property type="term" value="F:pyridoxal phosphate binding"/>
    <property type="evidence" value="ECO:0007669"/>
    <property type="project" value="InterPro"/>
</dbReference>
<dbReference type="PROSITE" id="PS51340">
    <property type="entry name" value="MOSC"/>
    <property type="match status" value="1"/>
</dbReference>
<dbReference type="InterPro" id="IPR052353">
    <property type="entry name" value="Benzoxazolinone_Detox_Enz"/>
</dbReference>
<evidence type="ECO:0000256" key="3">
    <source>
        <dbReference type="SAM" id="MobiDB-lite"/>
    </source>
</evidence>
<dbReference type="InterPro" id="IPR012675">
    <property type="entry name" value="Beta-grasp_dom_sf"/>
</dbReference>
<dbReference type="SUPFAM" id="SSF63380">
    <property type="entry name" value="Riboflavin synthase domain-like"/>
    <property type="match status" value="1"/>
</dbReference>
<keyword evidence="8" id="KW-1185">Reference proteome</keyword>
<dbReference type="CDD" id="cd06185">
    <property type="entry name" value="PDR_like"/>
    <property type="match status" value="1"/>
</dbReference>
<evidence type="ECO:0000259" key="4">
    <source>
        <dbReference type="PROSITE" id="PS51085"/>
    </source>
</evidence>
<dbReference type="PROSITE" id="PS51085">
    <property type="entry name" value="2FE2S_FER_2"/>
    <property type="match status" value="1"/>
</dbReference>
<evidence type="ECO:0000256" key="1">
    <source>
        <dbReference type="ARBA" id="ARBA00022714"/>
    </source>
</evidence>
<dbReference type="InterPro" id="IPR005163">
    <property type="entry name" value="Tri_helical_YiiM-like"/>
</dbReference>
<dbReference type="PRINTS" id="PR00409">
    <property type="entry name" value="PHDIOXRDTASE"/>
</dbReference>
<keyword evidence="1" id="KW-0479">Metal-binding</keyword>
<dbReference type="GO" id="GO:0051537">
    <property type="term" value="F:2 iron, 2 sulfur cluster binding"/>
    <property type="evidence" value="ECO:0007669"/>
    <property type="project" value="UniProtKB-KW"/>
</dbReference>
<dbReference type="GO" id="GO:0051213">
    <property type="term" value="F:dioxygenase activity"/>
    <property type="evidence" value="ECO:0007669"/>
    <property type="project" value="UniProtKB-KW"/>
</dbReference>
<dbReference type="Pfam" id="PF03475">
    <property type="entry name" value="YiiM_3-alpha"/>
    <property type="match status" value="1"/>
</dbReference>
<dbReference type="SUPFAM" id="SSF52343">
    <property type="entry name" value="Ferredoxin reductase-like, C-terminal NADP-linked domain"/>
    <property type="match status" value="1"/>
</dbReference>
<feature type="domain" description="2Fe-2S ferredoxin-type" evidence="4">
    <location>
        <begin position="460"/>
        <end position="553"/>
    </location>
</feature>
<accession>A0A7C8M6D1</accession>
<dbReference type="PROSITE" id="PS51384">
    <property type="entry name" value="FAD_FR"/>
    <property type="match status" value="1"/>
</dbReference>
<name>A0A7C8M6D1_9PLEO</name>
<keyword evidence="7" id="KW-0223">Dioxygenase</keyword>
<proteinExistence type="predicted"/>
<feature type="compositionally biased region" description="Pro residues" evidence="3">
    <location>
        <begin position="1"/>
        <end position="18"/>
    </location>
</feature>
<feature type="domain" description="FAD-binding FR-type" evidence="6">
    <location>
        <begin position="247"/>
        <end position="358"/>
    </location>
</feature>
<dbReference type="PROSITE" id="PS00197">
    <property type="entry name" value="2FE2S_FER_1"/>
    <property type="match status" value="1"/>
</dbReference>
<dbReference type="Pfam" id="PF00111">
    <property type="entry name" value="Fer2"/>
    <property type="match status" value="1"/>
</dbReference>
<evidence type="ECO:0000313" key="8">
    <source>
        <dbReference type="Proteomes" id="UP000481861"/>
    </source>
</evidence>
<dbReference type="Gene3D" id="2.40.33.20">
    <property type="entry name" value="PK beta-barrel domain-like"/>
    <property type="match status" value="1"/>
</dbReference>
<dbReference type="AlphaFoldDB" id="A0A7C8M6D1"/>
<dbReference type="InterPro" id="IPR006058">
    <property type="entry name" value="2Fe2S_fd_BS"/>
</dbReference>
<dbReference type="Pfam" id="PF03473">
    <property type="entry name" value="MOSC"/>
    <property type="match status" value="1"/>
</dbReference>
<evidence type="ECO:0000256" key="2">
    <source>
        <dbReference type="ARBA" id="ARBA00023014"/>
    </source>
</evidence>
<evidence type="ECO:0000259" key="5">
    <source>
        <dbReference type="PROSITE" id="PS51340"/>
    </source>
</evidence>
<reference evidence="7 8" key="1">
    <citation type="submission" date="2020-01" db="EMBL/GenBank/DDBJ databases">
        <authorList>
            <consortium name="DOE Joint Genome Institute"/>
            <person name="Haridas S."/>
            <person name="Albert R."/>
            <person name="Binder M."/>
            <person name="Bloem J."/>
            <person name="Labutti K."/>
            <person name="Salamov A."/>
            <person name="Andreopoulos B."/>
            <person name="Baker S.E."/>
            <person name="Barry K."/>
            <person name="Bills G."/>
            <person name="Bluhm B.H."/>
            <person name="Cannon C."/>
            <person name="Castanera R."/>
            <person name="Culley D.E."/>
            <person name="Daum C."/>
            <person name="Ezra D."/>
            <person name="Gonzalez J.B."/>
            <person name="Henrissat B."/>
            <person name="Kuo A."/>
            <person name="Liang C."/>
            <person name="Lipzen A."/>
            <person name="Lutzoni F."/>
            <person name="Magnuson J."/>
            <person name="Mondo S."/>
            <person name="Nolan M."/>
            <person name="Ohm R."/>
            <person name="Pangilinan J."/>
            <person name="Park H.-J.H."/>
            <person name="Ramirez L."/>
            <person name="Alfaro M."/>
            <person name="Sun H."/>
            <person name="Tritt A."/>
            <person name="Yoshinaga Y."/>
            <person name="Zwiers L.-H.L."/>
            <person name="Turgeon B.G."/>
            <person name="Goodwin S.B."/>
            <person name="Spatafora J.W."/>
            <person name="Crous P.W."/>
            <person name="Grigoriev I.V."/>
        </authorList>
    </citation>
    <scope>NUCLEOTIDE SEQUENCE [LARGE SCALE GENOMIC DNA]</scope>
    <source>
        <strain evidence="7 8">CBS 611.86</strain>
    </source>
</reference>
<dbReference type="EMBL" id="JAADJZ010000014">
    <property type="protein sequence ID" value="KAF2870078.1"/>
    <property type="molecule type" value="Genomic_DNA"/>
</dbReference>
<keyword evidence="1" id="KW-0408">Iron</keyword>
<sequence length="553" mass="60197">MPPRPDPATLQHPPPFKPHPLTQLRAGRIKKVFGKTQSAIYKAPLTGPVAITNLGIPTDEHAFPAHGGLDKALLHYCSAHYDAWKKDLPGSAHLFNVGGFGENVVSATLDEKTVCIGDKISIGEVLVEVSEPRNPCYNLNHRFEDKSVALRSQTLFRTGWMYRILRTGTVAAGDMIALVERPFPEWTVARVQYYLYMEKDNREAMTQLTNLAPLGEYIKSSFRNRLLKGMAEDQSERLHGVGHMNMHDWNEYRIVAKRRETSTVTAFVLEAVDALNDEDVVPVQPGSHVRLKLGGKLVRAYSVVSGTSQKFELGIALDAASRGASSYLHTQTHVGDILSTANITASFPLAPDADKHIFIAGGIGITAFLAALQHLRATDQDFELHFAVAGEVPFQSHIAALSPHATIYNRSLGQRLSLSRILARTAPTTHIYTCGPPRLQSGVRATAATYDIPASTLHFEEFTVTTSGDPFTAELKESKKVVQVGAAQSLLDALRAVGLDVDSSCEVGNCGTCRVGVCEGRVEHKGTGLAEGEREGMMLSCVSRGVGRIVLDL</sequence>
<comment type="caution">
    <text evidence="7">The sequence shown here is derived from an EMBL/GenBank/DDBJ whole genome shotgun (WGS) entry which is preliminary data.</text>
</comment>
<gene>
    <name evidence="7" type="ORF">BDV95DRAFT_629383</name>
</gene>
<dbReference type="SUPFAM" id="SSF54292">
    <property type="entry name" value="2Fe-2S ferredoxin-like"/>
    <property type="match status" value="1"/>
</dbReference>
<dbReference type="Proteomes" id="UP000481861">
    <property type="component" value="Unassembled WGS sequence"/>
</dbReference>
<evidence type="ECO:0000259" key="6">
    <source>
        <dbReference type="PROSITE" id="PS51384"/>
    </source>
</evidence>
<dbReference type="InterPro" id="IPR001041">
    <property type="entry name" value="2Fe-2S_ferredoxin-type"/>
</dbReference>
<dbReference type="OrthoDB" id="5390at2759"/>
<dbReference type="CDD" id="cd00207">
    <property type="entry name" value="fer2"/>
    <property type="match status" value="1"/>
</dbReference>
<dbReference type="InterPro" id="IPR039261">
    <property type="entry name" value="FNR_nucleotide-bd"/>
</dbReference>
<dbReference type="GO" id="GO:0030151">
    <property type="term" value="F:molybdenum ion binding"/>
    <property type="evidence" value="ECO:0007669"/>
    <property type="project" value="InterPro"/>
</dbReference>
<keyword evidence="2" id="KW-0411">Iron-sulfur</keyword>
<dbReference type="InterPro" id="IPR011037">
    <property type="entry name" value="Pyrv_Knase-like_insert_dom_sf"/>
</dbReference>
<keyword evidence="7" id="KW-0560">Oxidoreductase</keyword>
<feature type="domain" description="MOSC" evidence="5">
    <location>
        <begin position="43"/>
        <end position="179"/>
    </location>
</feature>
<evidence type="ECO:0000313" key="7">
    <source>
        <dbReference type="EMBL" id="KAF2870078.1"/>
    </source>
</evidence>
<keyword evidence="1" id="KW-0001">2Fe-2S</keyword>
<dbReference type="Gene3D" id="3.40.50.80">
    <property type="entry name" value="Nucleotide-binding domain of ferredoxin-NADP reductase (FNR) module"/>
    <property type="match status" value="1"/>
</dbReference>
<dbReference type="PANTHER" id="PTHR30212:SF2">
    <property type="entry name" value="PROTEIN YIIM"/>
    <property type="match status" value="1"/>
</dbReference>
<dbReference type="SUPFAM" id="SSF50800">
    <property type="entry name" value="PK beta-barrel domain-like"/>
    <property type="match status" value="1"/>
</dbReference>
<organism evidence="7 8">
    <name type="scientific">Massariosphaeria phaeospora</name>
    <dbReference type="NCBI Taxonomy" id="100035"/>
    <lineage>
        <taxon>Eukaryota</taxon>
        <taxon>Fungi</taxon>
        <taxon>Dikarya</taxon>
        <taxon>Ascomycota</taxon>
        <taxon>Pezizomycotina</taxon>
        <taxon>Dothideomycetes</taxon>
        <taxon>Pleosporomycetidae</taxon>
        <taxon>Pleosporales</taxon>
        <taxon>Pleosporales incertae sedis</taxon>
        <taxon>Massariosphaeria</taxon>
    </lineage>
</organism>
<protein>
    <submittedName>
        <fullName evidence="7">3-chlorobenzoate-3,4-dioxygenase reductase subunit</fullName>
    </submittedName>
</protein>
<feature type="region of interest" description="Disordered" evidence="3">
    <location>
        <begin position="1"/>
        <end position="21"/>
    </location>
</feature>